<sequence length="52" mass="5873">MEKFTVNNKWVHFIGIGGVTMAPLAVEFVKKGLRLSYKILRLKSTKASYSTI</sequence>
<gene>
    <name evidence="2" type="ORF">US52_C0006G0007</name>
</gene>
<dbReference type="Gene3D" id="3.40.50.720">
    <property type="entry name" value="NAD(P)-binding Rossmann-like Domain"/>
    <property type="match status" value="1"/>
</dbReference>
<evidence type="ECO:0000313" key="3">
    <source>
        <dbReference type="Proteomes" id="UP000034852"/>
    </source>
</evidence>
<keyword evidence="1" id="KW-0812">Transmembrane</keyword>
<protein>
    <submittedName>
        <fullName evidence="2">Uncharacterized protein</fullName>
    </submittedName>
</protein>
<dbReference type="AlphaFoldDB" id="A0A0G0H211"/>
<keyword evidence="1" id="KW-0472">Membrane</keyword>
<keyword evidence="1" id="KW-1133">Transmembrane helix</keyword>
<comment type="caution">
    <text evidence="2">The sequence shown here is derived from an EMBL/GenBank/DDBJ whole genome shotgun (WGS) entry which is preliminary data.</text>
</comment>
<organism evidence="2 3">
    <name type="scientific">candidate division WS6 bacterium GW2011_GWA2_37_6</name>
    <dbReference type="NCBI Taxonomy" id="1619087"/>
    <lineage>
        <taxon>Bacteria</taxon>
        <taxon>Candidatus Dojkabacteria</taxon>
    </lineage>
</organism>
<reference evidence="2 3" key="1">
    <citation type="journal article" date="2015" name="Nature">
        <title>rRNA introns, odd ribosomes, and small enigmatic genomes across a large radiation of phyla.</title>
        <authorList>
            <person name="Brown C.T."/>
            <person name="Hug L.A."/>
            <person name="Thomas B.C."/>
            <person name="Sharon I."/>
            <person name="Castelle C.J."/>
            <person name="Singh A."/>
            <person name="Wilkins M.J."/>
            <person name="Williams K.H."/>
            <person name="Banfield J.F."/>
        </authorList>
    </citation>
    <scope>NUCLEOTIDE SEQUENCE [LARGE SCALE GENOMIC DNA]</scope>
</reference>
<proteinExistence type="predicted"/>
<evidence type="ECO:0000313" key="2">
    <source>
        <dbReference type="EMBL" id="KKQ36177.1"/>
    </source>
</evidence>
<dbReference type="SUPFAM" id="SSF51984">
    <property type="entry name" value="MurCD N-terminal domain"/>
    <property type="match status" value="1"/>
</dbReference>
<dbReference type="Proteomes" id="UP000034852">
    <property type="component" value="Unassembled WGS sequence"/>
</dbReference>
<name>A0A0G0H211_9BACT</name>
<evidence type="ECO:0000256" key="1">
    <source>
        <dbReference type="SAM" id="Phobius"/>
    </source>
</evidence>
<dbReference type="EMBL" id="LBTH01000006">
    <property type="protein sequence ID" value="KKQ36177.1"/>
    <property type="molecule type" value="Genomic_DNA"/>
</dbReference>
<feature type="transmembrane region" description="Helical" evidence="1">
    <location>
        <begin position="12"/>
        <end position="29"/>
    </location>
</feature>
<accession>A0A0G0H211</accession>